<name>A0AA38S8T0_9PEZI</name>
<gene>
    <name evidence="1" type="ORF">NKR19_g3385</name>
</gene>
<dbReference type="EMBL" id="JANBVN010000037">
    <property type="protein sequence ID" value="KAJ9158340.1"/>
    <property type="molecule type" value="Genomic_DNA"/>
</dbReference>
<evidence type="ECO:0000313" key="1">
    <source>
        <dbReference type="EMBL" id="KAJ9158340.1"/>
    </source>
</evidence>
<reference evidence="1" key="1">
    <citation type="submission" date="2022-07" db="EMBL/GenBank/DDBJ databases">
        <title>Fungi with potential for degradation of polypropylene.</title>
        <authorList>
            <person name="Gostincar C."/>
        </authorList>
    </citation>
    <scope>NUCLEOTIDE SEQUENCE</scope>
    <source>
        <strain evidence="1">EXF-13287</strain>
    </source>
</reference>
<dbReference type="Proteomes" id="UP001174691">
    <property type="component" value="Unassembled WGS sequence"/>
</dbReference>
<organism evidence="1 2">
    <name type="scientific">Coniochaeta hoffmannii</name>
    <dbReference type="NCBI Taxonomy" id="91930"/>
    <lineage>
        <taxon>Eukaryota</taxon>
        <taxon>Fungi</taxon>
        <taxon>Dikarya</taxon>
        <taxon>Ascomycota</taxon>
        <taxon>Pezizomycotina</taxon>
        <taxon>Sordariomycetes</taxon>
        <taxon>Sordariomycetidae</taxon>
        <taxon>Coniochaetales</taxon>
        <taxon>Coniochaetaceae</taxon>
        <taxon>Coniochaeta</taxon>
    </lineage>
</organism>
<keyword evidence="2" id="KW-1185">Reference proteome</keyword>
<evidence type="ECO:0000313" key="2">
    <source>
        <dbReference type="Proteomes" id="UP001174691"/>
    </source>
</evidence>
<proteinExistence type="predicted"/>
<accession>A0AA38S8T0</accession>
<protein>
    <submittedName>
        <fullName evidence="1">Uncharacterized protein</fullName>
    </submittedName>
</protein>
<comment type="caution">
    <text evidence="1">The sequence shown here is derived from an EMBL/GenBank/DDBJ whole genome shotgun (WGS) entry which is preliminary data.</text>
</comment>
<sequence length="90" mass="9481">MTSVIYLPTNNHGFTHRLCCTCSQISTGNDRACSHPTCPACTFTTDASFPALDPGRPAPEGSQCETCGAVRTVGDIVMGSFIFCCSSARV</sequence>
<dbReference type="AlphaFoldDB" id="A0AA38S8T0"/>